<name>A0A381TTN3_9ZZZZ</name>
<evidence type="ECO:0000313" key="1">
    <source>
        <dbReference type="EMBL" id="SVA18868.1"/>
    </source>
</evidence>
<sequence length="69" mass="7674">MSEETNTITIDDKDYNLDDLSDECKAEIQSLQFCEGEIARLNAKLAVAGTARIAYQRAVAKLLEEDEGH</sequence>
<dbReference type="Pfam" id="PF20045">
    <property type="entry name" value="DUF6447"/>
    <property type="match status" value="1"/>
</dbReference>
<organism evidence="1">
    <name type="scientific">marine metagenome</name>
    <dbReference type="NCBI Taxonomy" id="408172"/>
    <lineage>
        <taxon>unclassified sequences</taxon>
        <taxon>metagenomes</taxon>
        <taxon>ecological metagenomes</taxon>
    </lineage>
</organism>
<dbReference type="AlphaFoldDB" id="A0A381TTN3"/>
<accession>A0A381TTN3</accession>
<reference evidence="1" key="1">
    <citation type="submission" date="2018-05" db="EMBL/GenBank/DDBJ databases">
        <authorList>
            <person name="Lanie J.A."/>
            <person name="Ng W.-L."/>
            <person name="Kazmierczak K.M."/>
            <person name="Andrzejewski T.M."/>
            <person name="Davidsen T.M."/>
            <person name="Wayne K.J."/>
            <person name="Tettelin H."/>
            <person name="Glass J.I."/>
            <person name="Rusch D."/>
            <person name="Podicherti R."/>
            <person name="Tsui H.-C.T."/>
            <person name="Winkler M.E."/>
        </authorList>
    </citation>
    <scope>NUCLEOTIDE SEQUENCE</scope>
</reference>
<dbReference type="EMBL" id="UINC01005070">
    <property type="protein sequence ID" value="SVA18868.1"/>
    <property type="molecule type" value="Genomic_DNA"/>
</dbReference>
<dbReference type="InterPro" id="IPR045615">
    <property type="entry name" value="DUF6447"/>
</dbReference>
<proteinExistence type="predicted"/>
<gene>
    <name evidence="1" type="ORF">METZ01_LOCUS71722</name>
</gene>
<protein>
    <submittedName>
        <fullName evidence="1">Uncharacterized protein</fullName>
    </submittedName>
</protein>